<comment type="caution">
    <text evidence="2">The sequence shown here is derived from an EMBL/GenBank/DDBJ whole genome shotgun (WGS) entry which is preliminary data.</text>
</comment>
<proteinExistence type="predicted"/>
<evidence type="ECO:0000313" key="3">
    <source>
        <dbReference type="Proteomes" id="UP000233654"/>
    </source>
</evidence>
<dbReference type="Pfam" id="PF17761">
    <property type="entry name" value="DUF1016_N"/>
    <property type="match status" value="1"/>
</dbReference>
<dbReference type="AlphaFoldDB" id="A0A2N3G559"/>
<dbReference type="InterPro" id="IPR041527">
    <property type="entry name" value="YhcG_N"/>
</dbReference>
<organism evidence="2 3">
    <name type="scientific">Candidatus Anoxymicrobium japonicum</name>
    <dbReference type="NCBI Taxonomy" id="2013648"/>
    <lineage>
        <taxon>Bacteria</taxon>
        <taxon>Bacillati</taxon>
        <taxon>Actinomycetota</taxon>
        <taxon>Candidatus Geothermincolia</taxon>
        <taxon>Candidatus Geothermincolales</taxon>
        <taxon>Candidatus Anoxymicrobiaceae</taxon>
        <taxon>Candidatus Anoxymicrobium</taxon>
    </lineage>
</organism>
<sequence>MLKGKRADYGKQIFATLSQELTREYGGSFAEKNLRRMIQFAEVFPNEEIVVSLIRQLSWTHIIALIPLK</sequence>
<gene>
    <name evidence="2" type="ORF">CVT63_05745</name>
</gene>
<dbReference type="Proteomes" id="UP000233654">
    <property type="component" value="Unassembled WGS sequence"/>
</dbReference>
<reference evidence="2 3" key="1">
    <citation type="journal article" date="2017" name="ISME J.">
        <title>Potential for microbial H2 and metal transformations associated with novel bacteria and archaea in deep terrestrial subsurface sediments.</title>
        <authorList>
            <person name="Hernsdorf A.W."/>
            <person name="Amano Y."/>
            <person name="Miyakawa K."/>
            <person name="Ise K."/>
            <person name="Suzuki Y."/>
            <person name="Anantharaman K."/>
            <person name="Probst A."/>
            <person name="Burstein D."/>
            <person name="Thomas B.C."/>
            <person name="Banfield J.F."/>
        </authorList>
    </citation>
    <scope>NUCLEOTIDE SEQUENCE [LARGE SCALE GENOMIC DNA]</scope>
    <source>
        <strain evidence="2">HGW-Actinobacteria-3</strain>
    </source>
</reference>
<dbReference type="PANTHER" id="PTHR30547:SF5">
    <property type="entry name" value="NUCLEASE YHCG-RELATED"/>
    <property type="match status" value="1"/>
</dbReference>
<evidence type="ECO:0000259" key="1">
    <source>
        <dbReference type="Pfam" id="PF17761"/>
    </source>
</evidence>
<dbReference type="EMBL" id="PHEX01000048">
    <property type="protein sequence ID" value="PKQ27860.1"/>
    <property type="molecule type" value="Genomic_DNA"/>
</dbReference>
<name>A0A2N3G559_9ACTN</name>
<dbReference type="PANTHER" id="PTHR30547">
    <property type="entry name" value="UNCHARACTERIZED PROTEIN YHCG-RELATED"/>
    <property type="match status" value="1"/>
</dbReference>
<protein>
    <recommendedName>
        <fullName evidence="1">YhcG N-terminal domain-containing protein</fullName>
    </recommendedName>
</protein>
<evidence type="ECO:0000313" key="2">
    <source>
        <dbReference type="EMBL" id="PKQ27860.1"/>
    </source>
</evidence>
<dbReference type="InterPro" id="IPR053148">
    <property type="entry name" value="PD-DEXK-like_domain"/>
</dbReference>
<accession>A0A2N3G559</accession>
<feature type="domain" description="YhcG N-terminal" evidence="1">
    <location>
        <begin position="3"/>
        <end position="68"/>
    </location>
</feature>